<evidence type="ECO:0000313" key="1">
    <source>
        <dbReference type="EMBL" id="CAI9927950.1"/>
    </source>
</evidence>
<name>A0AA86NXF2_9EUKA</name>
<proteinExistence type="predicted"/>
<sequence length="165" mass="19522">MSMNKDFRFSTAIKQYVQEFHQQQFASMFDYYNFMTTLSSKDRYGMWKNVGQFCDMDAKGCREYFHNTWCSQFFEPVANYRSELKLIAQQFNSPKEVIAEFIRRNPNKQFGKHELQVAVSTICKRRRNGNSIISIDSPMDSPEQLSTSNQHSNPLIVFDYIDLFQ</sequence>
<dbReference type="EMBL" id="CATOUU010000386">
    <property type="protein sequence ID" value="CAI9927950.1"/>
    <property type="molecule type" value="Genomic_DNA"/>
</dbReference>
<evidence type="ECO:0000313" key="2">
    <source>
        <dbReference type="EMBL" id="CAL5975584.1"/>
    </source>
</evidence>
<evidence type="ECO:0000313" key="3">
    <source>
        <dbReference type="Proteomes" id="UP001642409"/>
    </source>
</evidence>
<organism evidence="1">
    <name type="scientific">Hexamita inflata</name>
    <dbReference type="NCBI Taxonomy" id="28002"/>
    <lineage>
        <taxon>Eukaryota</taxon>
        <taxon>Metamonada</taxon>
        <taxon>Diplomonadida</taxon>
        <taxon>Hexamitidae</taxon>
        <taxon>Hexamitinae</taxon>
        <taxon>Hexamita</taxon>
    </lineage>
</organism>
<reference evidence="1" key="1">
    <citation type="submission" date="2023-06" db="EMBL/GenBank/DDBJ databases">
        <authorList>
            <person name="Kurt Z."/>
        </authorList>
    </citation>
    <scope>NUCLEOTIDE SEQUENCE</scope>
</reference>
<comment type="caution">
    <text evidence="1">The sequence shown here is derived from an EMBL/GenBank/DDBJ whole genome shotgun (WGS) entry which is preliminary data.</text>
</comment>
<dbReference type="AlphaFoldDB" id="A0AA86NXF2"/>
<reference evidence="2 3" key="2">
    <citation type="submission" date="2024-07" db="EMBL/GenBank/DDBJ databases">
        <authorList>
            <person name="Akdeniz Z."/>
        </authorList>
    </citation>
    <scope>NUCLEOTIDE SEQUENCE [LARGE SCALE GENOMIC DNA]</scope>
</reference>
<accession>A0AA86NXF2</accession>
<gene>
    <name evidence="1" type="ORF">HINF_LOCUS15595</name>
    <name evidence="2" type="ORF">HINF_LOCUS3405</name>
</gene>
<dbReference type="Proteomes" id="UP001642409">
    <property type="component" value="Unassembled WGS sequence"/>
</dbReference>
<dbReference type="EMBL" id="CAXDID020000006">
    <property type="protein sequence ID" value="CAL5975584.1"/>
    <property type="molecule type" value="Genomic_DNA"/>
</dbReference>
<protein>
    <submittedName>
        <fullName evidence="1">Uncharacterized protein</fullName>
    </submittedName>
</protein>
<keyword evidence="3" id="KW-1185">Reference proteome</keyword>